<keyword evidence="1" id="KW-1133">Transmembrane helix</keyword>
<proteinExistence type="predicted"/>
<dbReference type="Proteomes" id="UP000664034">
    <property type="component" value="Unassembled WGS sequence"/>
</dbReference>
<feature type="transmembrane region" description="Helical" evidence="1">
    <location>
        <begin position="129"/>
        <end position="149"/>
    </location>
</feature>
<accession>A0A939GCA1</accession>
<feature type="transmembrane region" description="Helical" evidence="1">
    <location>
        <begin position="80"/>
        <end position="97"/>
    </location>
</feature>
<keyword evidence="1" id="KW-0812">Transmembrane</keyword>
<dbReference type="EMBL" id="JAFMYV010000003">
    <property type="protein sequence ID" value="MBO0936417.1"/>
    <property type="molecule type" value="Genomic_DNA"/>
</dbReference>
<evidence type="ECO:0008006" key="4">
    <source>
        <dbReference type="Google" id="ProtNLM"/>
    </source>
</evidence>
<keyword evidence="1" id="KW-0472">Membrane</keyword>
<organism evidence="2 3">
    <name type="scientific">Fibrella rubiginis</name>
    <dbReference type="NCBI Taxonomy" id="2817060"/>
    <lineage>
        <taxon>Bacteria</taxon>
        <taxon>Pseudomonadati</taxon>
        <taxon>Bacteroidota</taxon>
        <taxon>Cytophagia</taxon>
        <taxon>Cytophagales</taxon>
        <taxon>Spirosomataceae</taxon>
        <taxon>Fibrella</taxon>
    </lineage>
</organism>
<gene>
    <name evidence="2" type="ORF">J2I47_07640</name>
</gene>
<dbReference type="RefSeq" id="WP_207363982.1">
    <property type="nucleotide sequence ID" value="NZ_JAFMYV010000003.1"/>
</dbReference>
<comment type="caution">
    <text evidence="2">The sequence shown here is derived from an EMBL/GenBank/DDBJ whole genome shotgun (WGS) entry which is preliminary data.</text>
</comment>
<feature type="transmembrane region" description="Helical" evidence="1">
    <location>
        <begin position="103"/>
        <end position="122"/>
    </location>
</feature>
<sequence length="151" mass="17129">MLKTAYLAAIWTYTTAALPILMASSPVSLSTLLWSAWLANRFLFIYAVCLWFDYRDRPDDGQSRWLTIVSMLTEPQIDRFFGSIVLLFSAATVAFYVGGVGGWVVICISLPMLLLILTARWVTKRLSDYWYYVYLDGLVMLTGLLLPILPV</sequence>
<keyword evidence="3" id="KW-1185">Reference proteome</keyword>
<evidence type="ECO:0000313" key="3">
    <source>
        <dbReference type="Proteomes" id="UP000664034"/>
    </source>
</evidence>
<name>A0A939GCA1_9BACT</name>
<feature type="transmembrane region" description="Helical" evidence="1">
    <location>
        <begin position="33"/>
        <end position="54"/>
    </location>
</feature>
<evidence type="ECO:0000256" key="1">
    <source>
        <dbReference type="SAM" id="Phobius"/>
    </source>
</evidence>
<evidence type="ECO:0000313" key="2">
    <source>
        <dbReference type="EMBL" id="MBO0936417.1"/>
    </source>
</evidence>
<protein>
    <recommendedName>
        <fullName evidence="4">UbiA prenyltransferase family protein</fullName>
    </recommendedName>
</protein>
<dbReference type="AlphaFoldDB" id="A0A939GCA1"/>
<reference evidence="2" key="1">
    <citation type="submission" date="2021-03" db="EMBL/GenBank/DDBJ databases">
        <title>Fibrella sp. HMF5335 genome sequencing and assembly.</title>
        <authorList>
            <person name="Kang H."/>
            <person name="Kim H."/>
            <person name="Bae S."/>
            <person name="Joh K."/>
        </authorList>
    </citation>
    <scope>NUCLEOTIDE SEQUENCE</scope>
    <source>
        <strain evidence="2">HMF5335</strain>
    </source>
</reference>